<evidence type="ECO:0000256" key="3">
    <source>
        <dbReference type="ARBA" id="ARBA00022692"/>
    </source>
</evidence>
<comment type="similarity">
    <text evidence="2">Belongs to the CDC50/LEM3 family.</text>
</comment>
<dbReference type="AlphaFoldDB" id="A7ASF5"/>
<evidence type="ECO:0000313" key="8">
    <source>
        <dbReference type="Proteomes" id="UP000002173"/>
    </source>
</evidence>
<evidence type="ECO:0000256" key="6">
    <source>
        <dbReference type="SAM" id="Phobius"/>
    </source>
</evidence>
<dbReference type="InParanoid" id="A7ASF5"/>
<feature type="transmembrane region" description="Helical" evidence="6">
    <location>
        <begin position="396"/>
        <end position="416"/>
    </location>
</feature>
<reference evidence="8" key="3">
    <citation type="journal article" date="2021" name="Int. J. Parasitol.">
        <title>Comparative analysis of gene expression between Babesia bovis blood stages and kinetes allowed by improved genome annotation.</title>
        <authorList>
            <person name="Ueti M.W."/>
            <person name="Johnson W.C."/>
            <person name="Kappmeyer L.S."/>
            <person name="Herndon D.R."/>
            <person name="Mousel M.R."/>
            <person name="Reif K.E."/>
            <person name="Taus N.S."/>
            <person name="Ifeonu O.O."/>
            <person name="Silva J.C."/>
            <person name="Suarez C.E."/>
            <person name="Brayton K.A."/>
        </authorList>
    </citation>
    <scope>NUCLEOTIDE SEQUENCE [LARGE SCALE GENOMIC DNA]</scope>
</reference>
<dbReference type="PANTHER" id="PTHR10926">
    <property type="entry name" value="CELL CYCLE CONTROL PROTEIN 50"/>
    <property type="match status" value="1"/>
</dbReference>
<dbReference type="RefSeq" id="XP_001611042.1">
    <property type="nucleotide sequence ID" value="XM_001610992.1"/>
</dbReference>
<evidence type="ECO:0000256" key="4">
    <source>
        <dbReference type="ARBA" id="ARBA00022989"/>
    </source>
</evidence>
<dbReference type="eggNOG" id="KOG2952">
    <property type="taxonomic scope" value="Eukaryota"/>
</dbReference>
<dbReference type="Pfam" id="PF03381">
    <property type="entry name" value="CDC50"/>
    <property type="match status" value="1"/>
</dbReference>
<feature type="transmembrane region" description="Helical" evidence="6">
    <location>
        <begin position="90"/>
        <end position="110"/>
    </location>
</feature>
<keyword evidence="8" id="KW-1185">Reference proteome</keyword>
<keyword evidence="4 6" id="KW-1133">Transmembrane helix</keyword>
<protein>
    <submittedName>
        <fullName evidence="7">Uncharacterized protein</fullName>
    </submittedName>
</protein>
<dbReference type="GO" id="GO:0005794">
    <property type="term" value="C:Golgi apparatus"/>
    <property type="evidence" value="ECO:0007669"/>
    <property type="project" value="TreeGrafter"/>
</dbReference>
<comment type="subcellular location">
    <subcellularLocation>
        <location evidence="1">Membrane</location>
        <topology evidence="1">Multi-pass membrane protein</topology>
    </subcellularLocation>
</comment>
<dbReference type="KEGG" id="bbo:BBOV_IV011220"/>
<dbReference type="GO" id="GO:0005886">
    <property type="term" value="C:plasma membrane"/>
    <property type="evidence" value="ECO:0007669"/>
    <property type="project" value="TreeGrafter"/>
</dbReference>
<reference evidence="8" key="2">
    <citation type="journal article" date="2020" name="Data Brief">
        <title>Transcriptome dataset of Babesia bovis life stages within vertebrate and invertebrate hosts.</title>
        <authorList>
            <person name="Ueti M.W."/>
            <person name="Johnson W.C."/>
            <person name="Kappmeyer L.S."/>
            <person name="Herndon D.R."/>
            <person name="Mousel M.R."/>
            <person name="Reif K.E."/>
            <person name="Taus N.S."/>
            <person name="Ifeonu O.O."/>
            <person name="Silva J.C."/>
            <person name="Suarez C.E."/>
            <person name="Brayton K.A."/>
        </authorList>
    </citation>
    <scope>NUCLEOTIDE SEQUENCE [LARGE SCALE GENOMIC DNA]</scope>
</reference>
<dbReference type="InterPro" id="IPR005045">
    <property type="entry name" value="CDC50/LEM3_fam"/>
</dbReference>
<evidence type="ECO:0000256" key="1">
    <source>
        <dbReference type="ARBA" id="ARBA00004141"/>
    </source>
</evidence>
<organism evidence="7 8">
    <name type="scientific">Babesia bovis</name>
    <dbReference type="NCBI Taxonomy" id="5865"/>
    <lineage>
        <taxon>Eukaryota</taxon>
        <taxon>Sar</taxon>
        <taxon>Alveolata</taxon>
        <taxon>Apicomplexa</taxon>
        <taxon>Aconoidasida</taxon>
        <taxon>Piroplasmida</taxon>
        <taxon>Babesiidae</taxon>
        <taxon>Babesia</taxon>
    </lineage>
</organism>
<comment type="caution">
    <text evidence="7">The sequence shown here is derived from an EMBL/GenBank/DDBJ whole genome shotgun (WGS) entry which is preliminary data.</text>
</comment>
<name>A7ASF5_BABBO</name>
<dbReference type="GeneID" id="5479276"/>
<reference evidence="7 8" key="1">
    <citation type="journal article" date="2007" name="PLoS Pathog.">
        <title>Genome sequence of Babesia bovis and comparative analysis of apicomplexan hemoprotozoa.</title>
        <authorList>
            <person name="Brayton K.A."/>
            <person name="Lau A.O.T."/>
            <person name="Herndon D.R."/>
            <person name="Hannick L."/>
            <person name="Kappmeyer L.S."/>
            <person name="Berens S.J."/>
            <person name="Bidwell S.L."/>
            <person name="Brown W.C."/>
            <person name="Crabtree J."/>
            <person name="Fadrosh D."/>
            <person name="Feldblum T."/>
            <person name="Forberger H.A."/>
            <person name="Haas B.J."/>
            <person name="Howell J.M."/>
            <person name="Khouri H."/>
            <person name="Koo H."/>
            <person name="Mann D.J."/>
            <person name="Norimine J."/>
            <person name="Paulsen I.T."/>
            <person name="Radune D."/>
            <person name="Ren Q."/>
            <person name="Smith R.K. Jr."/>
            <person name="Suarez C.E."/>
            <person name="White O."/>
            <person name="Wortman J.R."/>
            <person name="Knowles D.P. Jr."/>
            <person name="McElwain T.F."/>
            <person name="Nene V.M."/>
        </authorList>
    </citation>
    <scope>NUCLEOTIDE SEQUENCE [LARGE SCALE GENOMIC DNA]</scope>
    <source>
        <strain evidence="7">T2Bo</strain>
    </source>
</reference>
<keyword evidence="5 6" id="KW-0472">Membrane</keyword>
<dbReference type="STRING" id="5865.A7ASF5"/>
<evidence type="ECO:0000313" key="7">
    <source>
        <dbReference type="EMBL" id="EDO07474.1"/>
    </source>
</evidence>
<dbReference type="GO" id="GO:0005783">
    <property type="term" value="C:endoplasmic reticulum"/>
    <property type="evidence" value="ECO:0007669"/>
    <property type="project" value="TreeGrafter"/>
</dbReference>
<accession>A7ASF5</accession>
<dbReference type="OMA" id="IQWMTPS"/>
<dbReference type="VEuPathDB" id="PiroplasmaDB:BBOV_IV011220"/>
<dbReference type="Proteomes" id="UP000002173">
    <property type="component" value="Unassembled WGS sequence"/>
</dbReference>
<evidence type="ECO:0000256" key="5">
    <source>
        <dbReference type="ARBA" id="ARBA00023136"/>
    </source>
</evidence>
<keyword evidence="3 6" id="KW-0812">Transmembrane</keyword>
<proteinExistence type="inferred from homology"/>
<gene>
    <name evidence="7" type="ORF">BBOV_IV011220</name>
</gene>
<dbReference type="EMBL" id="AAXT01000002">
    <property type="protein sequence ID" value="EDO07474.1"/>
    <property type="molecule type" value="Genomic_DNA"/>
</dbReference>
<evidence type="ECO:0000256" key="2">
    <source>
        <dbReference type="ARBA" id="ARBA00009457"/>
    </source>
</evidence>
<sequence length="429" mass="48116">MTATDERDRDTRSAHSTKVMSRYYTGSLNSIKGVAMSFASYEFGTSGSFDAGVTIRDVLSRRATPETRAEGLRQFRKDSSQQTFYNSKRVGIVLIIMGLINTLLFTVIQITRSSHVECSIPIVDDATDGQGEWSTRIDSSNCIGDVSKFKQADKINVYYTIHNYPFHAASVFGLHSKSQLEGKEVSKDEVWRCYPFNHVLEDGKEQQIYPCGPHLWNLYNDTFSFSRRPLDKTQNGASLKDDIIPLDESQHILANYQEHADARNPLDQTISHLYKNVYYWLHSTSNMATLQSAPNKSQTQRDGKYPNKKTLAEVRAIEKLMTAPNAGTGVENGHVIQWMTPSPFKTIKKLYGVLKGPIEFPIYVNAHIGYDTAKFGGRKTLSLVVPSWPYGKLTSVQTFIGTLVLLSFPLSLILLLSKTGDTGRCVNLI</sequence>
<dbReference type="PANTHER" id="PTHR10926:SF0">
    <property type="entry name" value="CDC50, ISOFORM A"/>
    <property type="match status" value="1"/>
</dbReference>